<dbReference type="SUPFAM" id="SSF53756">
    <property type="entry name" value="UDP-Glycosyltransferase/glycogen phosphorylase"/>
    <property type="match status" value="1"/>
</dbReference>
<keyword evidence="3" id="KW-0328">Glycosyltransferase</keyword>
<dbReference type="InterPro" id="IPR001296">
    <property type="entry name" value="Glyco_trans_1"/>
</dbReference>
<dbReference type="PANTHER" id="PTHR46401">
    <property type="entry name" value="GLYCOSYLTRANSFERASE WBBK-RELATED"/>
    <property type="match status" value="1"/>
</dbReference>
<evidence type="ECO:0000313" key="3">
    <source>
        <dbReference type="EMBL" id="MFC6097405.1"/>
    </source>
</evidence>
<dbReference type="GO" id="GO:0016757">
    <property type="term" value="F:glycosyltransferase activity"/>
    <property type="evidence" value="ECO:0007669"/>
    <property type="project" value="UniProtKB-KW"/>
</dbReference>
<dbReference type="Pfam" id="PF00534">
    <property type="entry name" value="Glycos_transf_1"/>
    <property type="match status" value="1"/>
</dbReference>
<organism evidence="3 4">
    <name type="scientific">Flavobacterium qiangtangense</name>
    <dbReference type="NCBI Taxonomy" id="1442595"/>
    <lineage>
        <taxon>Bacteria</taxon>
        <taxon>Pseudomonadati</taxon>
        <taxon>Bacteroidota</taxon>
        <taxon>Flavobacteriia</taxon>
        <taxon>Flavobacteriales</taxon>
        <taxon>Flavobacteriaceae</taxon>
        <taxon>Flavobacterium</taxon>
    </lineage>
</organism>
<keyword evidence="1 3" id="KW-0808">Transferase</keyword>
<sequence length="381" mass="43329">MKNSLKVAFVTSTDPNDKTSWSGIHYKMFTTLKDNFEVVEAIGPIDNLFFKSFGIINRITRFLFSKGYNHKNSIARSYFLSKIIQRRLRKDNYDVIFAPAASTEIAFLKTDLPICSTSDSSFGQLKGYYDTYSNLFNFSAKESNFIEQKALLKASYMTYPSQWAKEYIEKNYQKKASIDVIPFGANILDEQISYIEKSIDKSKPVHLLFLGVDWLRKGGDIVFETFLLLKEKYDVKLTVCGCIPPVSHPDIEVIPFLNKNNPVDFEQFNKMLEQTHLLFLPSRSECFGIVFCEASAYGIPSIASNTGGIEGAITNNVNGYCLDVSATPANYFSKISHLIENADDYIKISESSRKLYLEKLNWNNWGKEISNKIIATALQKK</sequence>
<protein>
    <submittedName>
        <fullName evidence="3">Glycosyltransferase family 4 protein</fullName>
        <ecNumber evidence="3">2.4.-.-</ecNumber>
    </submittedName>
</protein>
<dbReference type="RefSeq" id="WP_379792366.1">
    <property type="nucleotide sequence ID" value="NZ_JBHSQB010000009.1"/>
</dbReference>
<keyword evidence="4" id="KW-1185">Reference proteome</keyword>
<reference evidence="4" key="1">
    <citation type="journal article" date="2019" name="Int. J. Syst. Evol. Microbiol.">
        <title>The Global Catalogue of Microorganisms (GCM) 10K type strain sequencing project: providing services to taxonomists for standard genome sequencing and annotation.</title>
        <authorList>
            <consortium name="The Broad Institute Genomics Platform"/>
            <consortium name="The Broad Institute Genome Sequencing Center for Infectious Disease"/>
            <person name="Wu L."/>
            <person name="Ma J."/>
        </authorList>
    </citation>
    <scope>NUCLEOTIDE SEQUENCE [LARGE SCALE GENOMIC DNA]</scope>
    <source>
        <strain evidence="4">CCUG 49679</strain>
    </source>
</reference>
<dbReference type="EMBL" id="JBHSQB010000009">
    <property type="protein sequence ID" value="MFC6097405.1"/>
    <property type="molecule type" value="Genomic_DNA"/>
</dbReference>
<comment type="caution">
    <text evidence="3">The sequence shown here is derived from an EMBL/GenBank/DDBJ whole genome shotgun (WGS) entry which is preliminary data.</text>
</comment>
<evidence type="ECO:0000259" key="2">
    <source>
        <dbReference type="Pfam" id="PF00534"/>
    </source>
</evidence>
<dbReference type="CDD" id="cd03801">
    <property type="entry name" value="GT4_PimA-like"/>
    <property type="match status" value="1"/>
</dbReference>
<evidence type="ECO:0000313" key="4">
    <source>
        <dbReference type="Proteomes" id="UP001596287"/>
    </source>
</evidence>
<dbReference type="PANTHER" id="PTHR46401:SF2">
    <property type="entry name" value="GLYCOSYLTRANSFERASE WBBK-RELATED"/>
    <property type="match status" value="1"/>
</dbReference>
<proteinExistence type="predicted"/>
<name>A0ABW1PP31_9FLAO</name>
<accession>A0ABW1PP31</accession>
<dbReference type="Proteomes" id="UP001596287">
    <property type="component" value="Unassembled WGS sequence"/>
</dbReference>
<evidence type="ECO:0000256" key="1">
    <source>
        <dbReference type="ARBA" id="ARBA00022679"/>
    </source>
</evidence>
<dbReference type="EC" id="2.4.-.-" evidence="3"/>
<feature type="domain" description="Glycosyl transferase family 1" evidence="2">
    <location>
        <begin position="198"/>
        <end position="354"/>
    </location>
</feature>
<gene>
    <name evidence="3" type="ORF">ACFPVY_12190</name>
</gene>
<dbReference type="Gene3D" id="3.40.50.2000">
    <property type="entry name" value="Glycogen Phosphorylase B"/>
    <property type="match status" value="2"/>
</dbReference>